<evidence type="ECO:0000313" key="2">
    <source>
        <dbReference type="Proteomes" id="UP000239203"/>
    </source>
</evidence>
<evidence type="ECO:0008006" key="3">
    <source>
        <dbReference type="Google" id="ProtNLM"/>
    </source>
</evidence>
<dbReference type="OrthoDB" id="4762448at2"/>
<dbReference type="Proteomes" id="UP000239203">
    <property type="component" value="Unassembled WGS sequence"/>
</dbReference>
<evidence type="ECO:0000313" key="1">
    <source>
        <dbReference type="EMBL" id="PPK64197.1"/>
    </source>
</evidence>
<name>A0A2S6GG38_9PSEU</name>
<sequence>MGDSPPFQPLRTRLAGKPPDEVLFEGVPDHLELAVSQWLRQAISVDGRTHDGICQEVALRLRLHPRRDPSGFSYAAALKAATGEQLLEVLDAVLYVRWVSFGLGDWDLAGRLGVMLEAGGSAYTLDPAGHGLIRRVDETVSEAANQAIRGAAGEVSDLLRKAWGNAYGIHPDPSAAYRDAVRAVESAFVPVVSPTNTRASLGSVCKDLVNQSAKWELVLVDSHDRPTAIDPVVTLLNQLWTGQRSRHGGGANSREQTQAEAEAAVHLAALAVQWITTGVLRKKP</sequence>
<protein>
    <recommendedName>
        <fullName evidence="3">Abortive infection Abi-like protein</fullName>
    </recommendedName>
</protein>
<comment type="caution">
    <text evidence="1">The sequence shown here is derived from an EMBL/GenBank/DDBJ whole genome shotgun (WGS) entry which is preliminary data.</text>
</comment>
<dbReference type="EMBL" id="PTIX01000021">
    <property type="protein sequence ID" value="PPK64197.1"/>
    <property type="molecule type" value="Genomic_DNA"/>
</dbReference>
<organism evidence="1 2">
    <name type="scientific">Actinokineospora auranticolor</name>
    <dbReference type="NCBI Taxonomy" id="155976"/>
    <lineage>
        <taxon>Bacteria</taxon>
        <taxon>Bacillati</taxon>
        <taxon>Actinomycetota</taxon>
        <taxon>Actinomycetes</taxon>
        <taxon>Pseudonocardiales</taxon>
        <taxon>Pseudonocardiaceae</taxon>
        <taxon>Actinokineospora</taxon>
    </lineage>
</organism>
<dbReference type="AlphaFoldDB" id="A0A2S6GG38"/>
<reference evidence="1 2" key="1">
    <citation type="submission" date="2018-02" db="EMBL/GenBank/DDBJ databases">
        <title>Genomic Encyclopedia of Archaeal and Bacterial Type Strains, Phase II (KMG-II): from individual species to whole genera.</title>
        <authorList>
            <person name="Goeker M."/>
        </authorList>
    </citation>
    <scope>NUCLEOTIDE SEQUENCE [LARGE SCALE GENOMIC DNA]</scope>
    <source>
        <strain evidence="1 2">YU 961-1</strain>
    </source>
</reference>
<accession>A0A2S6GG38</accession>
<gene>
    <name evidence="1" type="ORF">CLV40_12161</name>
</gene>
<proteinExistence type="predicted"/>
<dbReference type="RefSeq" id="WP_104482131.1">
    <property type="nucleotide sequence ID" value="NZ_CP154825.1"/>
</dbReference>
<keyword evidence="2" id="KW-1185">Reference proteome</keyword>